<dbReference type="Proteomes" id="UP000465112">
    <property type="component" value="Chromosome 14"/>
</dbReference>
<name>A0A6A5ECP2_PERFL</name>
<evidence type="ECO:0000313" key="3">
    <source>
        <dbReference type="Proteomes" id="UP000465112"/>
    </source>
</evidence>
<feature type="compositionally biased region" description="Polar residues" evidence="1">
    <location>
        <begin position="26"/>
        <end position="35"/>
    </location>
</feature>
<dbReference type="EMBL" id="VHII01000014">
    <property type="protein sequence ID" value="KAF1380356.1"/>
    <property type="molecule type" value="Genomic_DNA"/>
</dbReference>
<evidence type="ECO:0000313" key="2">
    <source>
        <dbReference type="EMBL" id="KAF1380356.1"/>
    </source>
</evidence>
<dbReference type="AlphaFoldDB" id="A0A6A5ECP2"/>
<organism evidence="2 3">
    <name type="scientific">Perca fluviatilis</name>
    <name type="common">European perch</name>
    <dbReference type="NCBI Taxonomy" id="8168"/>
    <lineage>
        <taxon>Eukaryota</taxon>
        <taxon>Metazoa</taxon>
        <taxon>Chordata</taxon>
        <taxon>Craniata</taxon>
        <taxon>Vertebrata</taxon>
        <taxon>Euteleostomi</taxon>
        <taxon>Actinopterygii</taxon>
        <taxon>Neopterygii</taxon>
        <taxon>Teleostei</taxon>
        <taxon>Neoteleostei</taxon>
        <taxon>Acanthomorphata</taxon>
        <taxon>Eupercaria</taxon>
        <taxon>Perciformes</taxon>
        <taxon>Percoidei</taxon>
        <taxon>Percidae</taxon>
        <taxon>Percinae</taxon>
        <taxon>Perca</taxon>
    </lineage>
</organism>
<feature type="region of interest" description="Disordered" evidence="1">
    <location>
        <begin position="1"/>
        <end position="67"/>
    </location>
</feature>
<keyword evidence="3" id="KW-1185">Reference proteome</keyword>
<gene>
    <name evidence="2" type="ORF">PFLUV_G00162810</name>
</gene>
<evidence type="ECO:0000256" key="1">
    <source>
        <dbReference type="SAM" id="MobiDB-lite"/>
    </source>
</evidence>
<proteinExistence type="predicted"/>
<accession>A0A6A5ECP2</accession>
<sequence length="67" mass="7155">MTQLEVVLPTSASESRRHASRSTASPHISSLSPASFTARGALPAERMCTLPGQRKHSVPSHSEATTR</sequence>
<comment type="caution">
    <text evidence="2">The sequence shown here is derived from an EMBL/GenBank/DDBJ whole genome shotgun (WGS) entry which is preliminary data.</text>
</comment>
<reference evidence="2 3" key="1">
    <citation type="submission" date="2019-06" db="EMBL/GenBank/DDBJ databases">
        <title>A chromosome-scale genome assembly of the European perch, Perca fluviatilis.</title>
        <authorList>
            <person name="Roques C."/>
            <person name="Zahm M."/>
            <person name="Cabau C."/>
            <person name="Klopp C."/>
            <person name="Bouchez O."/>
            <person name="Donnadieu C."/>
            <person name="Kuhl H."/>
            <person name="Gislard M."/>
            <person name="Guendouz S."/>
            <person name="Journot L."/>
            <person name="Haffray P."/>
            <person name="Bestin A."/>
            <person name="Morvezen R."/>
            <person name="Feron R."/>
            <person name="Wen M."/>
            <person name="Jouanno E."/>
            <person name="Herpin A."/>
            <person name="Schartl M."/>
            <person name="Postlethwait J."/>
            <person name="Schaerlinger B."/>
            <person name="Chardard D."/>
            <person name="Lecocq T."/>
            <person name="Poncet C."/>
            <person name="Jaffrelo L."/>
            <person name="Lampietro C."/>
            <person name="Guiguen Y."/>
        </authorList>
    </citation>
    <scope>NUCLEOTIDE SEQUENCE [LARGE SCALE GENOMIC DNA]</scope>
    <source>
        <tissue evidence="2">Blood</tissue>
    </source>
</reference>
<protein>
    <submittedName>
        <fullName evidence="2">Uncharacterized protein</fullName>
    </submittedName>
</protein>